<comment type="similarity">
    <text evidence="1">Belongs to the universal stress protein A family.</text>
</comment>
<gene>
    <name evidence="3" type="ORF">Salmuc_05253</name>
</gene>
<dbReference type="HOGENOM" id="CLU_049301_16_2_5"/>
<sequence length="145" mass="15382">MSSEVFVVAYEGAQDDPGVLGYAMQRAAVEGATLLLVHVLEWSPYSFLTPEELEERHGRRAKEIERARSDVTGPALDKVKAAGIEAECVIRYGNVVELVVEEAGKAGAGMIFVGRSGSQSVAARVFGSVPMGLAQISPVPLVIVP</sequence>
<comment type="caution">
    <text evidence="3">The sequence shown here is derived from an EMBL/GenBank/DDBJ whole genome shotgun (WGS) entry which is preliminary data.</text>
</comment>
<dbReference type="EMBL" id="APVH01000021">
    <property type="protein sequence ID" value="EPX82504.1"/>
    <property type="molecule type" value="Genomic_DNA"/>
</dbReference>
<dbReference type="Gene3D" id="3.40.50.620">
    <property type="entry name" value="HUPs"/>
    <property type="match status" value="1"/>
</dbReference>
<proteinExistence type="inferred from homology"/>
<dbReference type="SUPFAM" id="SSF52402">
    <property type="entry name" value="Adenine nucleotide alpha hydrolases-like"/>
    <property type="match status" value="1"/>
</dbReference>
<dbReference type="OrthoDB" id="5186731at2"/>
<dbReference type="Pfam" id="PF00582">
    <property type="entry name" value="Usp"/>
    <property type="match status" value="1"/>
</dbReference>
<keyword evidence="4" id="KW-1185">Reference proteome</keyword>
<name>S9S8D0_9RHOB</name>
<dbReference type="eggNOG" id="COG0589">
    <property type="taxonomic scope" value="Bacteria"/>
</dbReference>
<dbReference type="CDD" id="cd00293">
    <property type="entry name" value="USP-like"/>
    <property type="match status" value="1"/>
</dbReference>
<evidence type="ECO:0000313" key="3">
    <source>
        <dbReference type="EMBL" id="EPX82504.1"/>
    </source>
</evidence>
<dbReference type="InterPro" id="IPR006016">
    <property type="entry name" value="UspA"/>
</dbReference>
<reference evidence="4" key="1">
    <citation type="journal article" date="2014" name="Stand. Genomic Sci.">
        <title>Genome sequence of the exopolysaccharide-producing Salipiger mucosus type strain (DSM 16094(T)), a moderately halophilic member of the Roseobacter clade.</title>
        <authorList>
            <person name="Riedel T."/>
            <person name="Spring S."/>
            <person name="Fiebig A."/>
            <person name="Petersen J."/>
            <person name="Kyrpides N.C."/>
            <person name="Goker M."/>
            <person name="Klenk H.P."/>
        </authorList>
    </citation>
    <scope>NUCLEOTIDE SEQUENCE [LARGE SCALE GENOMIC DNA]</scope>
    <source>
        <strain evidence="4">DSM 16094</strain>
    </source>
</reference>
<protein>
    <submittedName>
        <fullName evidence="3">Universal stress protein family protein</fullName>
    </submittedName>
</protein>
<dbReference type="InterPro" id="IPR014729">
    <property type="entry name" value="Rossmann-like_a/b/a_fold"/>
</dbReference>
<evidence type="ECO:0000313" key="4">
    <source>
        <dbReference type="Proteomes" id="UP000015347"/>
    </source>
</evidence>
<dbReference type="PANTHER" id="PTHR46268">
    <property type="entry name" value="STRESS RESPONSE PROTEIN NHAX"/>
    <property type="match status" value="1"/>
</dbReference>
<feature type="domain" description="UspA" evidence="2">
    <location>
        <begin position="6"/>
        <end position="145"/>
    </location>
</feature>
<dbReference type="RefSeq" id="WP_020039530.1">
    <property type="nucleotide sequence ID" value="NZ_KE557275.1"/>
</dbReference>
<dbReference type="STRING" id="1123237.Salmuc_05253"/>
<organism evidence="3 4">
    <name type="scientific">Salipiger mucosus DSM 16094</name>
    <dbReference type="NCBI Taxonomy" id="1123237"/>
    <lineage>
        <taxon>Bacteria</taxon>
        <taxon>Pseudomonadati</taxon>
        <taxon>Pseudomonadota</taxon>
        <taxon>Alphaproteobacteria</taxon>
        <taxon>Rhodobacterales</taxon>
        <taxon>Roseobacteraceae</taxon>
        <taxon>Salipiger</taxon>
    </lineage>
</organism>
<accession>S9S8D0</accession>
<dbReference type="Proteomes" id="UP000015347">
    <property type="component" value="Unassembled WGS sequence"/>
</dbReference>
<evidence type="ECO:0000259" key="2">
    <source>
        <dbReference type="Pfam" id="PF00582"/>
    </source>
</evidence>
<evidence type="ECO:0000256" key="1">
    <source>
        <dbReference type="ARBA" id="ARBA00008791"/>
    </source>
</evidence>
<dbReference type="PANTHER" id="PTHR46268:SF6">
    <property type="entry name" value="UNIVERSAL STRESS PROTEIN UP12"/>
    <property type="match status" value="1"/>
</dbReference>
<dbReference type="AlphaFoldDB" id="S9S8D0"/>